<keyword evidence="10" id="KW-1185">Reference proteome</keyword>
<dbReference type="Pfam" id="PF02852">
    <property type="entry name" value="Pyr_redox_dim"/>
    <property type="match status" value="1"/>
</dbReference>
<evidence type="ECO:0000256" key="6">
    <source>
        <dbReference type="ARBA" id="ARBA00023284"/>
    </source>
</evidence>
<dbReference type="SUPFAM" id="SSF55424">
    <property type="entry name" value="FAD/NAD-linked reductases, dimerisation (C-terminal) domain"/>
    <property type="match status" value="1"/>
</dbReference>
<dbReference type="InterPro" id="IPR036188">
    <property type="entry name" value="FAD/NAD-bd_sf"/>
</dbReference>
<evidence type="ECO:0000256" key="2">
    <source>
        <dbReference type="ARBA" id="ARBA00009130"/>
    </source>
</evidence>
<dbReference type="SUPFAM" id="SSF51905">
    <property type="entry name" value="FAD/NAD(P)-binding domain"/>
    <property type="match status" value="2"/>
</dbReference>
<dbReference type="InterPro" id="IPR016156">
    <property type="entry name" value="FAD/NAD-linked_Rdtase_dimer_sf"/>
</dbReference>
<accession>A0A5R9DZP6</accession>
<dbReference type="InterPro" id="IPR004099">
    <property type="entry name" value="Pyr_nucl-diS_OxRdtase_dimer"/>
</dbReference>
<name>A0A5R9DZP6_9ACTN</name>
<dbReference type="OrthoDB" id="9802028at2"/>
<gene>
    <name evidence="9" type="ORF">FEF34_08225</name>
</gene>
<feature type="domain" description="Pyridine nucleotide-disulphide oxidoreductase dimerisation" evidence="7">
    <location>
        <begin position="335"/>
        <end position="437"/>
    </location>
</feature>
<dbReference type="PANTHER" id="PTHR43429:SF1">
    <property type="entry name" value="NAD(P)H SULFUR OXIDOREDUCTASE (COA-DEPENDENT)"/>
    <property type="match status" value="1"/>
</dbReference>
<dbReference type="Pfam" id="PF07992">
    <property type="entry name" value="Pyr_redox_2"/>
    <property type="match status" value="1"/>
</dbReference>
<sequence>MERMVVVGGDAAGMSAASGARRLRGPGELEIVAFERSPFASYSACGIPYWIGGDVAERDSLIARTPEEHRERGIDLRTRHEVTEIDVGAQRVRSRDLVAGTETWTGFDKLVIATGARPVRPRLPGIDAPGVHGVQTLDDGQALLDALGRTAGRRAVVVGAGYIGVEMAEALLKRGFDVTVVNRGEQPMATLDPDMGLLVHEAMDALGITTVDGADVTGIPTGGDGRVRAVSTAEGEYPADVVVLGIGVEPETTLAGAAGLPLGVYGGLLTDRAMRVRGHENVWAGGDCVEVHDLVSGRERHVALGTHANKHGQVIGANVGGGYATFPGVVGTAVSKVCDLEIARTGLREKDAREVGLRFVTVTVESTSRAGYYPDAAPMTVKMLAELRTGRLLGVQIVGREGAAKRVDVAAVALTAGMTVEQMTALDLGYAPPFSPVWDPVLVAARKAAAAVRAASG</sequence>
<keyword evidence="5" id="KW-0560">Oxidoreductase</keyword>
<dbReference type="PRINTS" id="PR00411">
    <property type="entry name" value="PNDRDTASEI"/>
</dbReference>
<evidence type="ECO:0000256" key="5">
    <source>
        <dbReference type="ARBA" id="ARBA00023002"/>
    </source>
</evidence>
<dbReference type="PANTHER" id="PTHR43429">
    <property type="entry name" value="PYRIDINE NUCLEOTIDE-DISULFIDE OXIDOREDUCTASE DOMAIN-CONTAINING"/>
    <property type="match status" value="1"/>
</dbReference>
<dbReference type="InterPro" id="IPR023753">
    <property type="entry name" value="FAD/NAD-binding_dom"/>
</dbReference>
<dbReference type="AlphaFoldDB" id="A0A5R9DZP6"/>
<reference evidence="9 10" key="1">
    <citation type="submission" date="2019-05" db="EMBL/GenBank/DDBJ databases">
        <title>Streptomyces marianii sp. nov., a novel marine actinomycete from southern coast of India.</title>
        <authorList>
            <person name="Iniyan A.M."/>
            <person name="Wink J."/>
            <person name="Ramprasad E."/>
            <person name="Ramana C.V."/>
            <person name="Bunk B."/>
            <person name="Sproer C."/>
            <person name="Joseph F.-J.R.S."/>
            <person name="Vincent S.G.P."/>
        </authorList>
    </citation>
    <scope>NUCLEOTIDE SEQUENCE [LARGE SCALE GENOMIC DNA]</scope>
    <source>
        <strain evidence="9 10">ICN19</strain>
    </source>
</reference>
<keyword evidence="4" id="KW-0274">FAD</keyword>
<keyword evidence="3" id="KW-0285">Flavoprotein</keyword>
<evidence type="ECO:0000256" key="1">
    <source>
        <dbReference type="ARBA" id="ARBA00001974"/>
    </source>
</evidence>
<feature type="domain" description="FAD/NAD(P)-binding" evidence="8">
    <location>
        <begin position="3"/>
        <end position="303"/>
    </location>
</feature>
<evidence type="ECO:0000256" key="3">
    <source>
        <dbReference type="ARBA" id="ARBA00022630"/>
    </source>
</evidence>
<keyword evidence="6" id="KW-0676">Redox-active center</keyword>
<dbReference type="Proteomes" id="UP000305921">
    <property type="component" value="Unassembled WGS sequence"/>
</dbReference>
<dbReference type="PRINTS" id="PR00368">
    <property type="entry name" value="FADPNR"/>
</dbReference>
<protein>
    <submittedName>
        <fullName evidence="9">Flavoprotein oxidoreductase</fullName>
    </submittedName>
</protein>
<comment type="cofactor">
    <cofactor evidence="1">
        <name>FAD</name>
        <dbReference type="ChEBI" id="CHEBI:57692"/>
    </cofactor>
</comment>
<evidence type="ECO:0000259" key="7">
    <source>
        <dbReference type="Pfam" id="PF02852"/>
    </source>
</evidence>
<evidence type="ECO:0000313" key="10">
    <source>
        <dbReference type="Proteomes" id="UP000305921"/>
    </source>
</evidence>
<evidence type="ECO:0000259" key="8">
    <source>
        <dbReference type="Pfam" id="PF07992"/>
    </source>
</evidence>
<comment type="similarity">
    <text evidence="2">Belongs to the class-III pyridine nucleotide-disulfide oxidoreductase family.</text>
</comment>
<evidence type="ECO:0000256" key="4">
    <source>
        <dbReference type="ARBA" id="ARBA00022827"/>
    </source>
</evidence>
<organism evidence="9 10">
    <name type="scientific">Streptomyces marianii</name>
    <dbReference type="NCBI Taxonomy" id="1817406"/>
    <lineage>
        <taxon>Bacteria</taxon>
        <taxon>Bacillati</taxon>
        <taxon>Actinomycetota</taxon>
        <taxon>Actinomycetes</taxon>
        <taxon>Kitasatosporales</taxon>
        <taxon>Streptomycetaceae</taxon>
        <taxon>Streptomyces</taxon>
    </lineage>
</organism>
<proteinExistence type="inferred from homology"/>
<dbReference type="RefSeq" id="WP_138052553.1">
    <property type="nucleotide sequence ID" value="NZ_VAWE01000001.1"/>
</dbReference>
<dbReference type="EMBL" id="VAWE01000001">
    <property type="protein sequence ID" value="TLQ43128.1"/>
    <property type="molecule type" value="Genomic_DNA"/>
</dbReference>
<dbReference type="GO" id="GO:0016491">
    <property type="term" value="F:oxidoreductase activity"/>
    <property type="evidence" value="ECO:0007669"/>
    <property type="project" value="UniProtKB-KW"/>
</dbReference>
<dbReference type="InterPro" id="IPR050260">
    <property type="entry name" value="FAD-bd_OxRdtase"/>
</dbReference>
<dbReference type="Gene3D" id="3.50.50.60">
    <property type="entry name" value="FAD/NAD(P)-binding domain"/>
    <property type="match status" value="2"/>
</dbReference>
<comment type="caution">
    <text evidence="9">The sequence shown here is derived from an EMBL/GenBank/DDBJ whole genome shotgun (WGS) entry which is preliminary data.</text>
</comment>
<evidence type="ECO:0000313" key="9">
    <source>
        <dbReference type="EMBL" id="TLQ43128.1"/>
    </source>
</evidence>